<dbReference type="GeneID" id="35593168"/>
<dbReference type="KEGG" id="srub:C2R22_13715"/>
<dbReference type="Pfam" id="PF04307">
    <property type="entry name" value="YdjM"/>
    <property type="match status" value="1"/>
</dbReference>
<sequence length="184" mass="20178">MLPWAHAAFGYLLYHVYTTRANSRPAGFAALALVFGTQFPDLVDKPLAWTFGVLPSGRSLGHSVFALLLVCGVLYVLFDESHHRTLLAFALGFASHLVADGVYPAFEGEFAQFGYLFWPLTSAPLSDEGMSFVEFFTTLEPSGWVLFGLGLTAVGLVVWARDGYPGVRDVLLPLVFGREDEVRV</sequence>
<dbReference type="InterPro" id="IPR007404">
    <property type="entry name" value="YdjM-like"/>
</dbReference>
<dbReference type="AlphaFoldDB" id="A0A2I8VKZ5"/>
<feature type="transmembrane region" description="Helical" evidence="1">
    <location>
        <begin position="142"/>
        <end position="160"/>
    </location>
</feature>
<keyword evidence="1" id="KW-0472">Membrane</keyword>
<dbReference type="GO" id="GO:0016787">
    <property type="term" value="F:hydrolase activity"/>
    <property type="evidence" value="ECO:0007669"/>
    <property type="project" value="UniProtKB-KW"/>
</dbReference>
<name>A0A2I8VKZ5_9EURY</name>
<dbReference type="EMBL" id="CP026309">
    <property type="protein sequence ID" value="AUV82564.1"/>
    <property type="molecule type" value="Genomic_DNA"/>
</dbReference>
<keyword evidence="1" id="KW-1133">Transmembrane helix</keyword>
<dbReference type="Proteomes" id="UP000236584">
    <property type="component" value="Chromosome"/>
</dbReference>
<dbReference type="RefSeq" id="WP_103426253.1">
    <property type="nucleotide sequence ID" value="NZ_CP026309.1"/>
</dbReference>
<evidence type="ECO:0000313" key="3">
    <source>
        <dbReference type="Proteomes" id="UP000236584"/>
    </source>
</evidence>
<dbReference type="OrthoDB" id="200338at2157"/>
<gene>
    <name evidence="2" type="ORF">C2R22_13715</name>
</gene>
<organism evidence="2 3">
    <name type="scientific">Salinigranum rubrum</name>
    <dbReference type="NCBI Taxonomy" id="755307"/>
    <lineage>
        <taxon>Archaea</taxon>
        <taxon>Methanobacteriati</taxon>
        <taxon>Methanobacteriota</taxon>
        <taxon>Stenosarchaea group</taxon>
        <taxon>Halobacteria</taxon>
        <taxon>Halobacteriales</taxon>
        <taxon>Haloferacaceae</taxon>
        <taxon>Salinigranum</taxon>
    </lineage>
</organism>
<evidence type="ECO:0000313" key="2">
    <source>
        <dbReference type="EMBL" id="AUV82564.1"/>
    </source>
</evidence>
<feature type="transmembrane region" description="Helical" evidence="1">
    <location>
        <begin position="59"/>
        <end position="78"/>
    </location>
</feature>
<evidence type="ECO:0000256" key="1">
    <source>
        <dbReference type="SAM" id="Phobius"/>
    </source>
</evidence>
<reference evidence="2 3" key="1">
    <citation type="submission" date="2018-01" db="EMBL/GenBank/DDBJ databases">
        <title>Complete genome sequence of Salinigranum rubrum GX10T, an extremely halophilic archaeon isolated from a marine solar saltern.</title>
        <authorList>
            <person name="Han S."/>
        </authorList>
    </citation>
    <scope>NUCLEOTIDE SEQUENCE [LARGE SCALE GENOMIC DNA]</scope>
    <source>
        <strain evidence="2 3">GX10</strain>
    </source>
</reference>
<keyword evidence="3" id="KW-1185">Reference proteome</keyword>
<protein>
    <submittedName>
        <fullName evidence="2">Metal-dependent hydrolase</fullName>
    </submittedName>
</protein>
<feature type="transmembrane region" description="Helical" evidence="1">
    <location>
        <begin position="85"/>
        <end position="106"/>
    </location>
</feature>
<accession>A0A2I8VKZ5</accession>
<proteinExistence type="predicted"/>
<keyword evidence="2" id="KW-0378">Hydrolase</keyword>
<keyword evidence="1" id="KW-0812">Transmembrane</keyword>